<dbReference type="RefSeq" id="WP_092281860.1">
    <property type="nucleotide sequence ID" value="NZ_FOXR01000002.1"/>
</dbReference>
<dbReference type="SUPFAM" id="SSF53822">
    <property type="entry name" value="Periplasmic binding protein-like I"/>
    <property type="match status" value="1"/>
</dbReference>
<evidence type="ECO:0000256" key="3">
    <source>
        <dbReference type="ARBA" id="ARBA00023125"/>
    </source>
</evidence>
<reference evidence="6 7" key="1">
    <citation type="submission" date="2016-10" db="EMBL/GenBank/DDBJ databases">
        <authorList>
            <person name="de Groot N.N."/>
        </authorList>
    </citation>
    <scope>NUCLEOTIDE SEQUENCE [LARGE SCALE GENOMIC DNA]</scope>
    <source>
        <strain evidence="6 7">DSM 20678</strain>
    </source>
</reference>
<dbReference type="OrthoDB" id="43195at2"/>
<dbReference type="PANTHER" id="PTHR30146">
    <property type="entry name" value="LACI-RELATED TRANSCRIPTIONAL REPRESSOR"/>
    <property type="match status" value="1"/>
</dbReference>
<dbReference type="PANTHER" id="PTHR30146:SF148">
    <property type="entry name" value="HTH-TYPE TRANSCRIPTIONAL REPRESSOR PURR-RELATED"/>
    <property type="match status" value="1"/>
</dbReference>
<dbReference type="SMART" id="SM00345">
    <property type="entry name" value="HTH_GNTR"/>
    <property type="match status" value="1"/>
</dbReference>
<dbReference type="Proteomes" id="UP000198577">
    <property type="component" value="Unassembled WGS sequence"/>
</dbReference>
<dbReference type="STRING" id="937334.SAMN05444406_10281"/>
<dbReference type="PROSITE" id="PS50949">
    <property type="entry name" value="HTH_GNTR"/>
    <property type="match status" value="1"/>
</dbReference>
<feature type="domain" description="HTH gntR-type" evidence="5">
    <location>
        <begin position="7"/>
        <end position="75"/>
    </location>
</feature>
<evidence type="ECO:0000256" key="4">
    <source>
        <dbReference type="ARBA" id="ARBA00023163"/>
    </source>
</evidence>
<keyword evidence="2" id="KW-0805">Transcription regulation</keyword>
<accession>A0A1I5SCE5</accession>
<dbReference type="InterPro" id="IPR046335">
    <property type="entry name" value="LacI/GalR-like_sensor"/>
</dbReference>
<dbReference type="FunFam" id="1.10.10.10:FF:000079">
    <property type="entry name" value="GntR family transcriptional regulator"/>
    <property type="match status" value="1"/>
</dbReference>
<dbReference type="CDD" id="cd07377">
    <property type="entry name" value="WHTH_GntR"/>
    <property type="match status" value="1"/>
</dbReference>
<evidence type="ECO:0000313" key="7">
    <source>
        <dbReference type="Proteomes" id="UP000198577"/>
    </source>
</evidence>
<dbReference type="Gene3D" id="1.10.10.10">
    <property type="entry name" value="Winged helix-like DNA-binding domain superfamily/Winged helix DNA-binding domain"/>
    <property type="match status" value="1"/>
</dbReference>
<keyword evidence="3 6" id="KW-0238">DNA-binding</keyword>
<dbReference type="SUPFAM" id="SSF46785">
    <property type="entry name" value="Winged helix' DNA-binding domain"/>
    <property type="match status" value="1"/>
</dbReference>
<dbReference type="Pfam" id="PF00392">
    <property type="entry name" value="GntR"/>
    <property type="match status" value="1"/>
</dbReference>
<organism evidence="6 7">
    <name type="scientific">Caldicoprobacter faecalis</name>
    <dbReference type="NCBI Taxonomy" id="937334"/>
    <lineage>
        <taxon>Bacteria</taxon>
        <taxon>Bacillati</taxon>
        <taxon>Bacillota</taxon>
        <taxon>Clostridia</taxon>
        <taxon>Caldicoprobacterales</taxon>
        <taxon>Caldicoprobacteraceae</taxon>
        <taxon>Caldicoprobacter</taxon>
    </lineage>
</organism>
<keyword evidence="4" id="KW-0804">Transcription</keyword>
<dbReference type="GO" id="GO:0000976">
    <property type="term" value="F:transcription cis-regulatory region binding"/>
    <property type="evidence" value="ECO:0007669"/>
    <property type="project" value="TreeGrafter"/>
</dbReference>
<dbReference type="AlphaFoldDB" id="A0A1I5SCE5"/>
<evidence type="ECO:0000259" key="5">
    <source>
        <dbReference type="PROSITE" id="PS50949"/>
    </source>
</evidence>
<dbReference type="InterPro" id="IPR028082">
    <property type="entry name" value="Peripla_BP_I"/>
</dbReference>
<dbReference type="InterPro" id="IPR036390">
    <property type="entry name" value="WH_DNA-bd_sf"/>
</dbReference>
<dbReference type="Gene3D" id="3.40.50.2300">
    <property type="match status" value="2"/>
</dbReference>
<evidence type="ECO:0000256" key="2">
    <source>
        <dbReference type="ARBA" id="ARBA00023015"/>
    </source>
</evidence>
<dbReference type="EMBL" id="FOXR01000002">
    <property type="protein sequence ID" value="SFP68405.1"/>
    <property type="molecule type" value="Genomic_DNA"/>
</dbReference>
<dbReference type="CDD" id="cd06267">
    <property type="entry name" value="PBP1_LacI_sugar_binding-like"/>
    <property type="match status" value="1"/>
</dbReference>
<sequence>MFNEEKKPLYMQIFEYYKQKINNKELLPNDQLPTEIEMAEMFGVSRITTKRALEELEREGFIYRKRGQGSFVSDLHQRKINESNRKNVISMIIPATTMRGRNMDYVKGATDVINQKGYYLALHITENETQEREMLMNIPKDGISGIIFYPISRAHFDLLYIMHITGYPIVTIDKHFESLPISYVICDNFNGAYQSVSHLVELGHKNIAYIASSTIESISTVRQRFFGYCSALQEHNLKIEREFVVLGLADQVKHFKDEMEKTNFLKAKLERLLKKGVTAIIAENDYIAVSIQKILIDMGVKIPKEVSLIGFDNLDVLEQVGIMLTTVEQNFYEIGKAAADIIIEMLENGKREQIKRVVPVKLVIKESTGPCNTVK</sequence>
<evidence type="ECO:0000313" key="6">
    <source>
        <dbReference type="EMBL" id="SFP68405.1"/>
    </source>
</evidence>
<name>A0A1I5SCE5_9FIRM</name>
<dbReference type="GO" id="GO:0003700">
    <property type="term" value="F:DNA-binding transcription factor activity"/>
    <property type="evidence" value="ECO:0007669"/>
    <property type="project" value="InterPro"/>
</dbReference>
<proteinExistence type="predicted"/>
<dbReference type="InterPro" id="IPR000524">
    <property type="entry name" value="Tscrpt_reg_HTH_GntR"/>
</dbReference>
<dbReference type="InterPro" id="IPR036388">
    <property type="entry name" value="WH-like_DNA-bd_sf"/>
</dbReference>
<gene>
    <name evidence="6" type="ORF">SAMN05444406_10281</name>
</gene>
<protein>
    <submittedName>
        <fullName evidence="6">DNA-binding transcriptional regulator, LacI/PurR family</fullName>
    </submittedName>
</protein>
<keyword evidence="7" id="KW-1185">Reference proteome</keyword>
<keyword evidence="1" id="KW-0678">Repressor</keyword>
<dbReference type="PRINTS" id="PR00035">
    <property type="entry name" value="HTHGNTR"/>
</dbReference>
<evidence type="ECO:0000256" key="1">
    <source>
        <dbReference type="ARBA" id="ARBA00022491"/>
    </source>
</evidence>
<dbReference type="Pfam" id="PF13377">
    <property type="entry name" value="Peripla_BP_3"/>
    <property type="match status" value="1"/>
</dbReference>